<evidence type="ECO:0000313" key="3">
    <source>
        <dbReference type="Proteomes" id="UP000245942"/>
    </source>
</evidence>
<sequence length="350" mass="37713">MLRVHDSVAPGPHRPAPARPRGPWAALPGQDGDFFGGLFNFADGRGLDLHNLTNLLRVHHHAPARGGAAARGGHRPRQSPHLALQIPTKHDFKMVLNHRERPVKVGFSFGIIEPPLDVETFEEDPRIIRGALPDTSPICAGCDCALVLGGDGKKRMWALPCGHVVDGRCYERYRAGVNAKTARELAHGEVEREKREQREQQHTRITDLLAGVKRSHPDEADSSSTEDEDGLPHPSVRLATGPEALDPKGKDRAISPSLPSSAVIVGEGSASSTSRALRHRAMQQSEALGSGNPQLSPKASTKSSHSTKGQASETAESERVVAFFTCPVDGCSQRISTSPNKPSSAIELYI</sequence>
<dbReference type="STRING" id="1684307.A0A316U4B9"/>
<feature type="region of interest" description="Disordered" evidence="1">
    <location>
        <begin position="186"/>
        <end position="319"/>
    </location>
</feature>
<proteinExistence type="predicted"/>
<keyword evidence="3" id="KW-1185">Reference proteome</keyword>
<dbReference type="GeneID" id="37011548"/>
<organism evidence="2 3">
    <name type="scientific">Pseudomicrostroma glucosiphilum</name>
    <dbReference type="NCBI Taxonomy" id="1684307"/>
    <lineage>
        <taxon>Eukaryota</taxon>
        <taxon>Fungi</taxon>
        <taxon>Dikarya</taxon>
        <taxon>Basidiomycota</taxon>
        <taxon>Ustilaginomycotina</taxon>
        <taxon>Exobasidiomycetes</taxon>
        <taxon>Microstromatales</taxon>
        <taxon>Microstromatales incertae sedis</taxon>
        <taxon>Pseudomicrostroma</taxon>
    </lineage>
</organism>
<feature type="compositionally biased region" description="Basic and acidic residues" evidence="1">
    <location>
        <begin position="186"/>
        <end position="205"/>
    </location>
</feature>
<dbReference type="RefSeq" id="XP_025347276.1">
    <property type="nucleotide sequence ID" value="XM_025489814.1"/>
</dbReference>
<evidence type="ECO:0000256" key="1">
    <source>
        <dbReference type="SAM" id="MobiDB-lite"/>
    </source>
</evidence>
<evidence type="ECO:0000313" key="2">
    <source>
        <dbReference type="EMBL" id="PWN20116.1"/>
    </source>
</evidence>
<name>A0A316U4B9_9BASI</name>
<dbReference type="AlphaFoldDB" id="A0A316U4B9"/>
<feature type="compositionally biased region" description="Acidic residues" evidence="1">
    <location>
        <begin position="220"/>
        <end position="229"/>
    </location>
</feature>
<dbReference type="Proteomes" id="UP000245942">
    <property type="component" value="Unassembled WGS sequence"/>
</dbReference>
<dbReference type="OrthoDB" id="2507647at2759"/>
<feature type="region of interest" description="Disordered" evidence="1">
    <location>
        <begin position="1"/>
        <end position="24"/>
    </location>
</feature>
<accession>A0A316U4B9</accession>
<dbReference type="EMBL" id="KZ819329">
    <property type="protein sequence ID" value="PWN20116.1"/>
    <property type="molecule type" value="Genomic_DNA"/>
</dbReference>
<reference evidence="2 3" key="1">
    <citation type="journal article" date="2018" name="Mol. Biol. Evol.">
        <title>Broad Genomic Sampling Reveals a Smut Pathogenic Ancestry of the Fungal Clade Ustilaginomycotina.</title>
        <authorList>
            <person name="Kijpornyongpan T."/>
            <person name="Mondo S.J."/>
            <person name="Barry K."/>
            <person name="Sandor L."/>
            <person name="Lee J."/>
            <person name="Lipzen A."/>
            <person name="Pangilinan J."/>
            <person name="LaButti K."/>
            <person name="Hainaut M."/>
            <person name="Henrissat B."/>
            <person name="Grigoriev I.V."/>
            <person name="Spatafora J.W."/>
            <person name="Aime M.C."/>
        </authorList>
    </citation>
    <scope>NUCLEOTIDE SEQUENCE [LARGE SCALE GENOMIC DNA]</scope>
    <source>
        <strain evidence="2 3">MCA 4718</strain>
    </source>
</reference>
<protein>
    <submittedName>
        <fullName evidence="2">Uncharacterized protein</fullName>
    </submittedName>
</protein>
<feature type="compositionally biased region" description="Polar residues" evidence="1">
    <location>
        <begin position="282"/>
        <end position="314"/>
    </location>
</feature>
<gene>
    <name evidence="2" type="ORF">BCV69DRAFT_220277</name>
</gene>